<protein>
    <submittedName>
        <fullName evidence="1">Uncharacterized protein</fullName>
    </submittedName>
</protein>
<reference evidence="2" key="1">
    <citation type="journal article" date="2019" name="Int. J. Syst. Evol. Microbiol.">
        <title>The Global Catalogue of Microorganisms (GCM) 10K type strain sequencing project: providing services to taxonomists for standard genome sequencing and annotation.</title>
        <authorList>
            <consortium name="The Broad Institute Genomics Platform"/>
            <consortium name="The Broad Institute Genome Sequencing Center for Infectious Disease"/>
            <person name="Wu L."/>
            <person name="Ma J."/>
        </authorList>
    </citation>
    <scope>NUCLEOTIDE SEQUENCE [LARGE SCALE GENOMIC DNA]</scope>
    <source>
        <strain evidence="2">JCM 9458</strain>
    </source>
</reference>
<name>A0ABP6T562_9ACTN</name>
<dbReference type="InterPro" id="IPR003374">
    <property type="entry name" value="ApbE-like_sf"/>
</dbReference>
<organism evidence="1 2">
    <name type="scientific">Cryptosporangium minutisporangium</name>
    <dbReference type="NCBI Taxonomy" id="113569"/>
    <lineage>
        <taxon>Bacteria</taxon>
        <taxon>Bacillati</taxon>
        <taxon>Actinomycetota</taxon>
        <taxon>Actinomycetes</taxon>
        <taxon>Cryptosporangiales</taxon>
        <taxon>Cryptosporangiaceae</taxon>
        <taxon>Cryptosporangium</taxon>
    </lineage>
</organism>
<keyword evidence="2" id="KW-1185">Reference proteome</keyword>
<proteinExistence type="predicted"/>
<dbReference type="RefSeq" id="WP_345730820.1">
    <property type="nucleotide sequence ID" value="NZ_BAAAYN010000035.1"/>
</dbReference>
<comment type="caution">
    <text evidence="1">The sequence shown here is derived from an EMBL/GenBank/DDBJ whole genome shotgun (WGS) entry which is preliminary data.</text>
</comment>
<dbReference type="EMBL" id="BAAAYN010000035">
    <property type="protein sequence ID" value="GAA3391974.1"/>
    <property type="molecule type" value="Genomic_DNA"/>
</dbReference>
<evidence type="ECO:0000313" key="1">
    <source>
        <dbReference type="EMBL" id="GAA3391974.1"/>
    </source>
</evidence>
<dbReference type="SUPFAM" id="SSF143631">
    <property type="entry name" value="ApbE-like"/>
    <property type="match status" value="1"/>
</dbReference>
<accession>A0ABP6T562</accession>
<dbReference type="Proteomes" id="UP001501676">
    <property type="component" value="Unassembled WGS sequence"/>
</dbReference>
<evidence type="ECO:0000313" key="2">
    <source>
        <dbReference type="Proteomes" id="UP001501676"/>
    </source>
</evidence>
<gene>
    <name evidence="1" type="ORF">GCM10020369_51900</name>
</gene>
<sequence length="163" mass="17592">MTALALGTAVRPPERGAAHEAFFAWSFPVEIDAPPALLPGARALVARLERLWNPTVDGSDLQRVYARIGTMVPVEPETVALVGLATRAAWRLPSPPMALHDVVIDARRNRVGLPDGDLLDFRVMVPVLTAALLVRYLDGNGADVVRVRVGDTLRVAEPRPHAA</sequence>